<comment type="caution">
    <text evidence="2">The sequence shown here is derived from an EMBL/GenBank/DDBJ whole genome shotgun (WGS) entry which is preliminary data.</text>
</comment>
<sequence>MVGNPVGPDVGLFVGADETGSLVGRRVGADETGIRVGCCVGLLDGVFVGLDVIGAAVGLSVILMASYLKKSIIPSPGNFSMSPTPRDCENDRE</sequence>
<evidence type="ECO:0000313" key="3">
    <source>
        <dbReference type="Proteomes" id="UP001530400"/>
    </source>
</evidence>
<dbReference type="AlphaFoldDB" id="A0ABD3N3N2"/>
<keyword evidence="1" id="KW-0812">Transmembrane</keyword>
<feature type="transmembrane region" description="Helical" evidence="1">
    <location>
        <begin position="46"/>
        <end position="68"/>
    </location>
</feature>
<keyword evidence="1" id="KW-1133">Transmembrane helix</keyword>
<keyword evidence="3" id="KW-1185">Reference proteome</keyword>
<evidence type="ECO:0000313" key="2">
    <source>
        <dbReference type="EMBL" id="KAL3767325.1"/>
    </source>
</evidence>
<keyword evidence="1" id="KW-0472">Membrane</keyword>
<dbReference type="Proteomes" id="UP001530400">
    <property type="component" value="Unassembled WGS sequence"/>
</dbReference>
<proteinExistence type="predicted"/>
<organism evidence="2 3">
    <name type="scientific">Cyclotella atomus</name>
    <dbReference type="NCBI Taxonomy" id="382360"/>
    <lineage>
        <taxon>Eukaryota</taxon>
        <taxon>Sar</taxon>
        <taxon>Stramenopiles</taxon>
        <taxon>Ochrophyta</taxon>
        <taxon>Bacillariophyta</taxon>
        <taxon>Coscinodiscophyceae</taxon>
        <taxon>Thalassiosirophycidae</taxon>
        <taxon>Stephanodiscales</taxon>
        <taxon>Stephanodiscaceae</taxon>
        <taxon>Cyclotella</taxon>
    </lineage>
</organism>
<gene>
    <name evidence="2" type="ORF">ACHAWO_007268</name>
</gene>
<accession>A0ABD3N3N2</accession>
<name>A0ABD3N3N2_9STRA</name>
<dbReference type="EMBL" id="JALLPJ020001369">
    <property type="protein sequence ID" value="KAL3767325.1"/>
    <property type="molecule type" value="Genomic_DNA"/>
</dbReference>
<protein>
    <submittedName>
        <fullName evidence="2">Uncharacterized protein</fullName>
    </submittedName>
</protein>
<reference evidence="2 3" key="1">
    <citation type="submission" date="2024-10" db="EMBL/GenBank/DDBJ databases">
        <title>Updated reference genomes for cyclostephanoid diatoms.</title>
        <authorList>
            <person name="Roberts W.R."/>
            <person name="Alverson A.J."/>
        </authorList>
    </citation>
    <scope>NUCLEOTIDE SEQUENCE [LARGE SCALE GENOMIC DNA]</scope>
    <source>
        <strain evidence="2 3">AJA010-31</strain>
    </source>
</reference>
<evidence type="ECO:0000256" key="1">
    <source>
        <dbReference type="SAM" id="Phobius"/>
    </source>
</evidence>